<dbReference type="InterPro" id="IPR046342">
    <property type="entry name" value="CBS_dom_sf"/>
</dbReference>
<evidence type="ECO:0000313" key="2">
    <source>
        <dbReference type="Proteomes" id="UP000044026"/>
    </source>
</evidence>
<dbReference type="SUPFAM" id="SSF54631">
    <property type="entry name" value="CBS-domain pair"/>
    <property type="match status" value="1"/>
</dbReference>
<dbReference type="RefSeq" id="WP_042002064.1">
    <property type="nucleotide sequence ID" value="NZ_CP022382.1"/>
</dbReference>
<dbReference type="AlphaFoldDB" id="A0A0B7HRA2"/>
<proteinExistence type="predicted"/>
<name>A0A0B7HRA2_9FLAO</name>
<dbReference type="InterPro" id="IPR000644">
    <property type="entry name" value="CBS_dom"/>
</dbReference>
<accession>A0A0B7HRA2</accession>
<dbReference type="Pfam" id="PF00571">
    <property type="entry name" value="CBS"/>
    <property type="match status" value="2"/>
</dbReference>
<organism evidence="1 2">
    <name type="scientific">Capnocytophaga canimorsus</name>
    <dbReference type="NCBI Taxonomy" id="28188"/>
    <lineage>
        <taxon>Bacteria</taxon>
        <taxon>Pseudomonadati</taxon>
        <taxon>Bacteroidota</taxon>
        <taxon>Flavobacteriia</taxon>
        <taxon>Flavobacteriales</taxon>
        <taxon>Flavobacteriaceae</taxon>
        <taxon>Capnocytophaga</taxon>
    </lineage>
</organism>
<dbReference type="Proteomes" id="UP000044026">
    <property type="component" value="Unassembled WGS sequence"/>
</dbReference>
<sequence length="218" mass="25152">MAVFNSLRTDLPLITYETLAKDLIHLFEKQNLTHLPILHNELLVGMLPKESILESTPQDTVASLSYDLERYHVLPNVHWQEALETFGKFDTNILPVTDEKNQYLGYFSLIDFIHLFSETPFLKELGSFIVLERNDIDYSLSEISQIVESNQAKILGAFVSDMTNGKVQITLKIFGGGLSEILQTFRRYGYTIVLQKEDDLYLNQLNENSDYFEKYLTL</sequence>
<dbReference type="Gene3D" id="3.10.580.10">
    <property type="entry name" value="CBS-domain"/>
    <property type="match status" value="1"/>
</dbReference>
<protein>
    <submittedName>
        <fullName evidence="1">Acetoin utilization protein acuB</fullName>
    </submittedName>
</protein>
<dbReference type="EMBL" id="CDOE01000079">
    <property type="protein sequence ID" value="CEN41149.1"/>
    <property type="molecule type" value="Genomic_DNA"/>
</dbReference>
<gene>
    <name evidence="1" type="ORF">CCAN12_800084</name>
</gene>
<evidence type="ECO:0000313" key="1">
    <source>
        <dbReference type="EMBL" id="CEN41149.1"/>
    </source>
</evidence>
<reference evidence="1 2" key="1">
    <citation type="submission" date="2015-01" db="EMBL/GenBank/DDBJ databases">
        <authorList>
            <person name="Xiang T."/>
            <person name="Song Y."/>
            <person name="Huang L."/>
            <person name="Wang B."/>
            <person name="Wu P."/>
        </authorList>
    </citation>
    <scope>NUCLEOTIDE SEQUENCE [LARGE SCALE GENOMIC DNA]</scope>
    <source>
        <strain evidence="1 2">Cc12</strain>
    </source>
</reference>
<dbReference type="GeneID" id="69580288"/>